<reference evidence="3 4" key="1">
    <citation type="submission" date="2015-01" db="EMBL/GenBank/DDBJ databases">
        <title>Evolution of Trichinella species and genotypes.</title>
        <authorList>
            <person name="Korhonen P.K."/>
            <person name="Edoardo P."/>
            <person name="Giuseppe L.R."/>
            <person name="Gasser R.B."/>
        </authorList>
    </citation>
    <scope>NUCLEOTIDE SEQUENCE [LARGE SCALE GENOMIC DNA]</scope>
    <source>
        <strain evidence="3">ISS470</strain>
    </source>
</reference>
<proteinExistence type="predicted"/>
<evidence type="ECO:0000256" key="1">
    <source>
        <dbReference type="SAM" id="Phobius"/>
    </source>
</evidence>
<gene>
    <name evidence="3" type="ORF">T4D_15944</name>
</gene>
<dbReference type="Proteomes" id="UP000054995">
    <property type="component" value="Unassembled WGS sequence"/>
</dbReference>
<keyword evidence="1" id="KW-1133">Transmembrane helix</keyword>
<keyword evidence="1" id="KW-0812">Transmembrane</keyword>
<sequence>MLQIRYIVTLWLCLNTLSLSEFKLCICGVVELTGKLERPLSVGNSNNAFITYDCNALDFFVLFIFITDFFLKKAKAMHYNI</sequence>
<keyword evidence="4" id="KW-1185">Reference proteome</keyword>
<organism evidence="3 4">
    <name type="scientific">Trichinella pseudospiralis</name>
    <name type="common">Parasitic roundworm</name>
    <dbReference type="NCBI Taxonomy" id="6337"/>
    <lineage>
        <taxon>Eukaryota</taxon>
        <taxon>Metazoa</taxon>
        <taxon>Ecdysozoa</taxon>
        <taxon>Nematoda</taxon>
        <taxon>Enoplea</taxon>
        <taxon>Dorylaimia</taxon>
        <taxon>Trichinellida</taxon>
        <taxon>Trichinellidae</taxon>
        <taxon>Trichinella</taxon>
    </lineage>
</organism>
<feature type="transmembrane region" description="Helical" evidence="1">
    <location>
        <begin position="49"/>
        <end position="71"/>
    </location>
</feature>
<comment type="caution">
    <text evidence="3">The sequence shown here is derived from an EMBL/GenBank/DDBJ whole genome shotgun (WGS) entry which is preliminary data.</text>
</comment>
<evidence type="ECO:0000256" key="2">
    <source>
        <dbReference type="SAM" id="SignalP"/>
    </source>
</evidence>
<evidence type="ECO:0000313" key="3">
    <source>
        <dbReference type="EMBL" id="KRY86932.1"/>
    </source>
</evidence>
<evidence type="ECO:0000313" key="4">
    <source>
        <dbReference type="Proteomes" id="UP000054995"/>
    </source>
</evidence>
<keyword evidence="1" id="KW-0472">Membrane</keyword>
<feature type="chain" id="PRO_5006878101" evidence="2">
    <location>
        <begin position="21"/>
        <end position="81"/>
    </location>
</feature>
<name>A0A0V1FLN1_TRIPS</name>
<accession>A0A0V1FLN1</accession>
<protein>
    <submittedName>
        <fullName evidence="3">Uncharacterized protein</fullName>
    </submittedName>
</protein>
<dbReference type="EMBL" id="JYDT01000064">
    <property type="protein sequence ID" value="KRY86932.1"/>
    <property type="molecule type" value="Genomic_DNA"/>
</dbReference>
<keyword evidence="2" id="KW-0732">Signal</keyword>
<dbReference type="AlphaFoldDB" id="A0A0V1FLN1"/>
<feature type="signal peptide" evidence="2">
    <location>
        <begin position="1"/>
        <end position="20"/>
    </location>
</feature>